<dbReference type="InterPro" id="IPR009056">
    <property type="entry name" value="Cyt_c-like_dom"/>
</dbReference>
<evidence type="ECO:0000313" key="6">
    <source>
        <dbReference type="EMBL" id="TCJ17769.1"/>
    </source>
</evidence>
<evidence type="ECO:0000256" key="4">
    <source>
        <dbReference type="PROSITE-ProRule" id="PRU00433"/>
    </source>
</evidence>
<feature type="domain" description="Cytochrome c" evidence="5">
    <location>
        <begin position="90"/>
        <end position="272"/>
    </location>
</feature>
<protein>
    <submittedName>
        <fullName evidence="6">C-type cytochrome</fullName>
    </submittedName>
</protein>
<dbReference type="PROSITE" id="PS51007">
    <property type="entry name" value="CYTC"/>
    <property type="match status" value="2"/>
</dbReference>
<dbReference type="RefSeq" id="WP_131447907.1">
    <property type="nucleotide sequence ID" value="NZ_SJZI01000008.1"/>
</dbReference>
<dbReference type="GO" id="GO:0020037">
    <property type="term" value="F:heme binding"/>
    <property type="evidence" value="ECO:0007669"/>
    <property type="project" value="InterPro"/>
</dbReference>
<dbReference type="GO" id="GO:0004130">
    <property type="term" value="F:cytochrome-c peroxidase activity"/>
    <property type="evidence" value="ECO:0007669"/>
    <property type="project" value="TreeGrafter"/>
</dbReference>
<dbReference type="PANTHER" id="PTHR30600">
    <property type="entry name" value="CYTOCHROME C PEROXIDASE-RELATED"/>
    <property type="match status" value="1"/>
</dbReference>
<feature type="domain" description="Cytochrome c" evidence="5">
    <location>
        <begin position="283"/>
        <end position="457"/>
    </location>
</feature>
<dbReference type="InterPro" id="IPR036909">
    <property type="entry name" value="Cyt_c-like_dom_sf"/>
</dbReference>
<sequence>MKKTAFFLLTCIGVIASAYIGIGEKPVPIPPSKQRGGGNAQDGYRYLVNGDYVRGGLPLNIFRMGYISFDSSLLPRTGLNANIPYDFTAQRAANGEVIVAPNCLQCHASVFDGKLVMGLGNAGVDFTKGRGINARSLTALENLLKKKFPKQYEASAAFLQVTKTIAPDLVADVRGVNLADHLAALLVAHRDPATFRWSDSALLPKNHAVVPTDTPPWWLLKKKNAMFYNGFGRGDFGRFLMASNLLTTGDTSESRLVDEHMPDLLAYIYSLKAPVYSGSIDRPLATKGKAVFEANCSGCHGTYGKNGKYPNLLIPSEVIGTDSLLYASNYSTPQFVDWFNRSWFRQGDHPAQLVPFSGYIAPPLDGVWITAPYLHNGSVPTIEAVLDSRQRPRYWTRNFKKNDYDYKRVGWIYQEGPQAKAGWYNTDLPGYRNTGHTFGDALSDAERKAVIEYLKTL</sequence>
<evidence type="ECO:0000259" key="5">
    <source>
        <dbReference type="PROSITE" id="PS51007"/>
    </source>
</evidence>
<dbReference type="GO" id="GO:0009055">
    <property type="term" value="F:electron transfer activity"/>
    <property type="evidence" value="ECO:0007669"/>
    <property type="project" value="InterPro"/>
</dbReference>
<comment type="caution">
    <text evidence="6">The sequence shown here is derived from an EMBL/GenBank/DDBJ whole genome shotgun (WGS) entry which is preliminary data.</text>
</comment>
<dbReference type="Pfam" id="PF00034">
    <property type="entry name" value="Cytochrom_C"/>
    <property type="match status" value="1"/>
</dbReference>
<keyword evidence="1 4" id="KW-0349">Heme</keyword>
<proteinExistence type="predicted"/>
<keyword evidence="3 4" id="KW-0408">Iron</keyword>
<organism evidence="6 7">
    <name type="scientific">Flaviaesturariibacter flavus</name>
    <dbReference type="NCBI Taxonomy" id="2502780"/>
    <lineage>
        <taxon>Bacteria</taxon>
        <taxon>Pseudomonadati</taxon>
        <taxon>Bacteroidota</taxon>
        <taxon>Chitinophagia</taxon>
        <taxon>Chitinophagales</taxon>
        <taxon>Chitinophagaceae</taxon>
        <taxon>Flaviaestuariibacter</taxon>
    </lineage>
</organism>
<evidence type="ECO:0000256" key="3">
    <source>
        <dbReference type="ARBA" id="ARBA00023004"/>
    </source>
</evidence>
<name>A0A4R1BKD3_9BACT</name>
<dbReference type="Pfam" id="PF21419">
    <property type="entry name" value="RoxA-like_Cyt-c"/>
    <property type="match status" value="1"/>
</dbReference>
<dbReference type="InterPro" id="IPR051395">
    <property type="entry name" value="Cytochrome_c_Peroxidase/MauG"/>
</dbReference>
<keyword evidence="7" id="KW-1185">Reference proteome</keyword>
<accession>A0A4R1BKD3</accession>
<dbReference type="AlphaFoldDB" id="A0A4R1BKD3"/>
<dbReference type="OrthoDB" id="9805202at2"/>
<evidence type="ECO:0000313" key="7">
    <source>
        <dbReference type="Proteomes" id="UP000295334"/>
    </source>
</evidence>
<dbReference type="GO" id="GO:0046872">
    <property type="term" value="F:metal ion binding"/>
    <property type="evidence" value="ECO:0007669"/>
    <property type="project" value="UniProtKB-KW"/>
</dbReference>
<evidence type="ECO:0000256" key="1">
    <source>
        <dbReference type="ARBA" id="ARBA00022617"/>
    </source>
</evidence>
<dbReference type="Gene3D" id="1.10.760.10">
    <property type="entry name" value="Cytochrome c-like domain"/>
    <property type="match status" value="1"/>
</dbReference>
<dbReference type="SUPFAM" id="SSF46626">
    <property type="entry name" value="Cytochrome c"/>
    <property type="match status" value="1"/>
</dbReference>
<dbReference type="EMBL" id="SJZI01000008">
    <property type="protein sequence ID" value="TCJ17769.1"/>
    <property type="molecule type" value="Genomic_DNA"/>
</dbReference>
<gene>
    <name evidence="6" type="ORF">EPD60_06160</name>
</gene>
<dbReference type="PANTHER" id="PTHR30600:SF9">
    <property type="entry name" value="BLR7738 PROTEIN"/>
    <property type="match status" value="1"/>
</dbReference>
<dbReference type="Proteomes" id="UP000295334">
    <property type="component" value="Unassembled WGS sequence"/>
</dbReference>
<keyword evidence="2 4" id="KW-0479">Metal-binding</keyword>
<evidence type="ECO:0000256" key="2">
    <source>
        <dbReference type="ARBA" id="ARBA00022723"/>
    </source>
</evidence>
<reference evidence="6 7" key="1">
    <citation type="submission" date="2019-03" db="EMBL/GenBank/DDBJ databases">
        <authorList>
            <person name="Kim M.K.M."/>
        </authorList>
    </citation>
    <scope>NUCLEOTIDE SEQUENCE [LARGE SCALE GENOMIC DNA]</scope>
    <source>
        <strain evidence="6 7">17J68-12</strain>
    </source>
</reference>